<dbReference type="EMBL" id="JAAGWG010000022">
    <property type="protein sequence ID" value="NEK86871.1"/>
    <property type="molecule type" value="Genomic_DNA"/>
</dbReference>
<comment type="caution">
    <text evidence="2">The sequence shown here is derived from an EMBL/GenBank/DDBJ whole genome shotgun (WGS) entry which is preliminary data.</text>
</comment>
<dbReference type="SUPFAM" id="SSF51569">
    <property type="entry name" value="Aldolase"/>
    <property type="match status" value="1"/>
</dbReference>
<dbReference type="SUPFAM" id="SSF89000">
    <property type="entry name" value="post-HMGL domain-like"/>
    <property type="match status" value="1"/>
</dbReference>
<dbReference type="GO" id="GO:0004736">
    <property type="term" value="F:pyruvate carboxylase activity"/>
    <property type="evidence" value="ECO:0007669"/>
    <property type="project" value="TreeGrafter"/>
</dbReference>
<name>A0A6L9W641_9ACTN</name>
<feature type="domain" description="Pyruvate carboxyltransferase" evidence="1">
    <location>
        <begin position="8"/>
        <end position="272"/>
    </location>
</feature>
<protein>
    <submittedName>
        <fullName evidence="2">Biotin carboxyl carrier protein</fullName>
    </submittedName>
</protein>
<accession>A0A6L9W641</accession>
<proteinExistence type="predicted"/>
<dbReference type="Pfam" id="PF02436">
    <property type="entry name" value="PYC_OADA"/>
    <property type="match status" value="1"/>
</dbReference>
<dbReference type="Proteomes" id="UP000479241">
    <property type="component" value="Unassembled WGS sequence"/>
</dbReference>
<evidence type="ECO:0000259" key="1">
    <source>
        <dbReference type="PROSITE" id="PS50991"/>
    </source>
</evidence>
<dbReference type="GO" id="GO:0006094">
    <property type="term" value="P:gluconeogenesis"/>
    <property type="evidence" value="ECO:0007669"/>
    <property type="project" value="TreeGrafter"/>
</dbReference>
<dbReference type="PANTHER" id="PTHR43778">
    <property type="entry name" value="PYRUVATE CARBOXYLASE"/>
    <property type="match status" value="1"/>
</dbReference>
<dbReference type="InterPro" id="IPR000891">
    <property type="entry name" value="PYR_CT"/>
</dbReference>
<reference evidence="2 3" key="1">
    <citation type="submission" date="2019-12" db="EMBL/GenBank/DDBJ databases">
        <title>the WGS of Blastococcus saxobsidens 67B17.</title>
        <authorList>
            <person name="Jiang Z."/>
        </authorList>
    </citation>
    <scope>NUCLEOTIDE SEQUENCE [LARGE SCALE GENOMIC DNA]</scope>
    <source>
        <strain evidence="2 3">67B17</strain>
    </source>
</reference>
<dbReference type="PANTHER" id="PTHR43778:SF2">
    <property type="entry name" value="PYRUVATE CARBOXYLASE, MITOCHONDRIAL"/>
    <property type="match status" value="1"/>
</dbReference>
<sequence>MSAGRPVVRLVDTSLRDGNQSLWGATGLTTGMVEAVGPALERARFHALDFTSSTHLSVGVRFHQEDPWERIARMRAVVPTTPLSLITTGMRFMSWDRSPESVMRMALAALARHGMRRLQIAEPMNDTEAALAVARMAHEEGIEQVVAAVTFTESPVHTDDLYRKAAEALAADPAVDAVYLKDPGGLLTMERTAALVPELLEAVGDVPLELHSHCTTGVAPQVYVLAAQLGVPILHTAIGALANGTSQPSITRLAANLDAVGIDVDIDLAAVAEAEELIAAFAATQGLAPGAPTDYDLSPHAHQVPGGMMGTLKRQLAEMRVPELLPAVLEEVRRVRAELGYPIMVTPYSQFVGSQAVLNVVGARSGQARWSRLPDEVIRYVLGHFGPPPGRVDPDVERLVAASPRTTELDVPWPEPTADELRERARAAASGPVSDDEAVLRAVLPAEQLAAVAAAGPAPSWPAAPPTTPVHGLGDVLARVRALPRWRSLDLSIGDTHISLRRAGDADPTSRSEDPA</sequence>
<gene>
    <name evidence="2" type="ORF">GCU60_14085</name>
</gene>
<dbReference type="Pfam" id="PF00682">
    <property type="entry name" value="HMGL-like"/>
    <property type="match status" value="1"/>
</dbReference>
<evidence type="ECO:0000313" key="3">
    <source>
        <dbReference type="Proteomes" id="UP000479241"/>
    </source>
</evidence>
<organism evidence="2 3">
    <name type="scientific">Blastococcus saxobsidens</name>
    <dbReference type="NCBI Taxonomy" id="138336"/>
    <lineage>
        <taxon>Bacteria</taxon>
        <taxon>Bacillati</taxon>
        <taxon>Actinomycetota</taxon>
        <taxon>Actinomycetes</taxon>
        <taxon>Geodermatophilales</taxon>
        <taxon>Geodermatophilaceae</taxon>
        <taxon>Blastococcus</taxon>
    </lineage>
</organism>
<dbReference type="PROSITE" id="PS50991">
    <property type="entry name" value="PYR_CT"/>
    <property type="match status" value="1"/>
</dbReference>
<dbReference type="AlphaFoldDB" id="A0A6L9W641"/>
<dbReference type="RefSeq" id="WP_163206267.1">
    <property type="nucleotide sequence ID" value="NZ_JAAGWG010000022.1"/>
</dbReference>
<dbReference type="Gene3D" id="3.20.20.70">
    <property type="entry name" value="Aldolase class I"/>
    <property type="match status" value="1"/>
</dbReference>
<dbReference type="InterPro" id="IPR013785">
    <property type="entry name" value="Aldolase_TIM"/>
</dbReference>
<dbReference type="InterPro" id="IPR055268">
    <property type="entry name" value="PCB-like"/>
</dbReference>
<dbReference type="GO" id="GO:0005737">
    <property type="term" value="C:cytoplasm"/>
    <property type="evidence" value="ECO:0007669"/>
    <property type="project" value="TreeGrafter"/>
</dbReference>
<evidence type="ECO:0000313" key="2">
    <source>
        <dbReference type="EMBL" id="NEK86871.1"/>
    </source>
</evidence>
<dbReference type="InterPro" id="IPR003379">
    <property type="entry name" value="Carboxylase_cons_dom"/>
</dbReference>